<dbReference type="EMBL" id="DF838213">
    <property type="protein sequence ID" value="GAT42715.1"/>
    <property type="molecule type" value="Genomic_DNA"/>
</dbReference>
<sequence length="404" mass="43542">MTRRSLRLAPQHAFTLGQSNAAAVLSNSVADTASPPNTASTRTCAPRRRRIFGLSLTGSLQNSTRTASGLVDAARVALEQVYPPATVFPAQDSLQMTLLQPQVDHEALLTILIRAPGKQLSRATCAHPSELKGLDRCVRCVPRAALAVPLSDEFANACLDTISTISTFSPAASGGTLRLVSASRAGRRGLWLARCTDRRYGTDGRINPTLRRRFKILPRGERHPAWASKLRQEHRAAAVPCLRAKPVDLGRPGITFGQSCRLPPYFGFPATAGAALPVRLASALTDSAPPASGAQLGFGSRRRQQRVAAAVPHLTNHSARVLGTFSRRSKDFAPRQAAPFLDSKQRWEQRGAAALPLFPDFDAARLGPAATFRPRVALPRSMFALMYAVLELNAHHSTARCSAD</sequence>
<reference evidence="1" key="1">
    <citation type="submission" date="2014-09" db="EMBL/GenBank/DDBJ databases">
        <title>Genome sequence of the luminous mushroom Mycena chlorophos for searching fungal bioluminescence genes.</title>
        <authorList>
            <person name="Tanaka Y."/>
            <person name="Kasuga D."/>
            <person name="Oba Y."/>
            <person name="Hase S."/>
            <person name="Sato K."/>
            <person name="Oba Y."/>
            <person name="Sakakibara Y."/>
        </authorList>
    </citation>
    <scope>NUCLEOTIDE SEQUENCE</scope>
</reference>
<evidence type="ECO:0000313" key="1">
    <source>
        <dbReference type="EMBL" id="GAT42715.1"/>
    </source>
</evidence>
<accession>A0ABQ0KV86</accession>
<keyword evidence="2" id="KW-1185">Reference proteome</keyword>
<name>A0ABQ0KV86_MYCCL</name>
<proteinExistence type="predicted"/>
<protein>
    <submittedName>
        <fullName evidence="1">Uncharacterized protein</fullName>
    </submittedName>
</protein>
<gene>
    <name evidence="1" type="ORF">MCHLO_00418</name>
</gene>
<dbReference type="Proteomes" id="UP000815677">
    <property type="component" value="Unassembled WGS sequence"/>
</dbReference>
<organism evidence="1 2">
    <name type="scientific">Mycena chlorophos</name>
    <name type="common">Agaric fungus</name>
    <name type="synonym">Agaricus chlorophos</name>
    <dbReference type="NCBI Taxonomy" id="658473"/>
    <lineage>
        <taxon>Eukaryota</taxon>
        <taxon>Fungi</taxon>
        <taxon>Dikarya</taxon>
        <taxon>Basidiomycota</taxon>
        <taxon>Agaricomycotina</taxon>
        <taxon>Agaricomycetes</taxon>
        <taxon>Agaricomycetidae</taxon>
        <taxon>Agaricales</taxon>
        <taxon>Marasmiineae</taxon>
        <taxon>Mycenaceae</taxon>
        <taxon>Mycena</taxon>
    </lineage>
</organism>
<evidence type="ECO:0000313" key="2">
    <source>
        <dbReference type="Proteomes" id="UP000815677"/>
    </source>
</evidence>